<evidence type="ECO:0000313" key="1">
    <source>
        <dbReference type="EMBL" id="JAR88901.1"/>
    </source>
</evidence>
<protein>
    <submittedName>
        <fullName evidence="1">Uncharacterized protein</fullName>
    </submittedName>
</protein>
<name>A0A147BDR8_IXORI</name>
<accession>A0A147BDR8</accession>
<feature type="non-terminal residue" evidence="1">
    <location>
        <position position="1"/>
    </location>
</feature>
<dbReference type="EMBL" id="GEGO01006503">
    <property type="protein sequence ID" value="JAR88901.1"/>
    <property type="molecule type" value="Transcribed_RNA"/>
</dbReference>
<proteinExistence type="predicted"/>
<organism evidence="1">
    <name type="scientific">Ixodes ricinus</name>
    <name type="common">Common tick</name>
    <name type="synonym">Acarus ricinus</name>
    <dbReference type="NCBI Taxonomy" id="34613"/>
    <lineage>
        <taxon>Eukaryota</taxon>
        <taxon>Metazoa</taxon>
        <taxon>Ecdysozoa</taxon>
        <taxon>Arthropoda</taxon>
        <taxon>Chelicerata</taxon>
        <taxon>Arachnida</taxon>
        <taxon>Acari</taxon>
        <taxon>Parasitiformes</taxon>
        <taxon>Ixodida</taxon>
        <taxon>Ixodoidea</taxon>
        <taxon>Ixodidae</taxon>
        <taxon>Ixodinae</taxon>
        <taxon>Ixodes</taxon>
    </lineage>
</organism>
<reference evidence="1" key="1">
    <citation type="journal article" date="2018" name="PLoS Negl. Trop. Dis.">
        <title>Sialome diversity of ticks revealed by RNAseq of single tick salivary glands.</title>
        <authorList>
            <person name="Perner J."/>
            <person name="Kropackova S."/>
            <person name="Kopacek P."/>
            <person name="Ribeiro J.M."/>
        </authorList>
    </citation>
    <scope>NUCLEOTIDE SEQUENCE</scope>
    <source>
        <strain evidence="1">Siblings of single egg batch collected in Ceske Budejovice</strain>
        <tissue evidence="1">Salivary glands</tissue>
    </source>
</reference>
<sequence length="84" mass="9583">PHAFFWKVYSRLQSENGRVCLLNAWPSARARCLPSCFDCTRSLEVHERRSVVKCSRLSLEAGKLKLLPTVLTFSETIEKVTSDI</sequence>
<dbReference type="AlphaFoldDB" id="A0A147BDR8"/>